<feature type="compositionally biased region" description="Low complexity" evidence="1">
    <location>
        <begin position="27"/>
        <end position="40"/>
    </location>
</feature>
<feature type="region of interest" description="Disordered" evidence="1">
    <location>
        <begin position="79"/>
        <end position="412"/>
    </location>
</feature>
<gene>
    <name evidence="3" type="primary">fliK</name>
    <name evidence="3" type="ordered locus">RB12495</name>
</gene>
<keyword evidence="4" id="KW-1185">Reference proteome</keyword>
<feature type="compositionally biased region" description="Polar residues" evidence="1">
    <location>
        <begin position="539"/>
        <end position="561"/>
    </location>
</feature>
<dbReference type="HOGENOM" id="CLU_473170_0_0_0"/>
<reference evidence="3 4" key="1">
    <citation type="journal article" date="2003" name="Proc. Natl. Acad. Sci. U.S.A.">
        <title>Complete genome sequence of the marine planctomycete Pirellula sp. strain 1.</title>
        <authorList>
            <person name="Gloeckner F.O."/>
            <person name="Kube M."/>
            <person name="Bauer M."/>
            <person name="Teeling H."/>
            <person name="Lombardot T."/>
            <person name="Ludwig W."/>
            <person name="Gade D."/>
            <person name="Beck A."/>
            <person name="Borzym K."/>
            <person name="Heitmann K."/>
            <person name="Rabus R."/>
            <person name="Schlesner H."/>
            <person name="Amann R."/>
            <person name="Reinhardt R."/>
        </authorList>
    </citation>
    <scope>NUCLEOTIDE SEQUENCE [LARGE SCALE GENOMIC DNA]</scope>
    <source>
        <strain evidence="4">DSM 10527 / NCIMB 13988 / SH1</strain>
    </source>
</reference>
<accession>Q7UIJ3</accession>
<proteinExistence type="predicted"/>
<feature type="compositionally biased region" description="Basic and acidic residues" evidence="1">
    <location>
        <begin position="520"/>
        <end position="537"/>
    </location>
</feature>
<dbReference type="Pfam" id="PF02120">
    <property type="entry name" value="Flg_hook"/>
    <property type="match status" value="1"/>
</dbReference>
<feature type="compositionally biased region" description="Polar residues" evidence="1">
    <location>
        <begin position="501"/>
        <end position="519"/>
    </location>
</feature>
<evidence type="ECO:0000313" key="4">
    <source>
        <dbReference type="Proteomes" id="UP000001025"/>
    </source>
</evidence>
<dbReference type="CDD" id="cd17470">
    <property type="entry name" value="T3SS_Flik_C"/>
    <property type="match status" value="1"/>
</dbReference>
<dbReference type="EMBL" id="BX294155">
    <property type="protein sequence ID" value="CAD77621.1"/>
    <property type="molecule type" value="Genomic_DNA"/>
</dbReference>
<evidence type="ECO:0000256" key="1">
    <source>
        <dbReference type="SAM" id="MobiDB-lite"/>
    </source>
</evidence>
<dbReference type="EnsemblBacteria" id="CAD77621">
    <property type="protein sequence ID" value="CAD77621"/>
    <property type="gene ID" value="RB12495"/>
</dbReference>
<dbReference type="eggNOG" id="COG3144">
    <property type="taxonomic scope" value="Bacteria"/>
</dbReference>
<protein>
    <submittedName>
        <fullName evidence="3">Similar to flagellar hook-length control protein FliK</fullName>
    </submittedName>
</protein>
<feature type="compositionally biased region" description="Basic and acidic residues" evidence="1">
    <location>
        <begin position="1"/>
        <end position="14"/>
    </location>
</feature>
<feature type="region of interest" description="Disordered" evidence="1">
    <location>
        <begin position="501"/>
        <end position="576"/>
    </location>
</feature>
<dbReference type="AlphaFoldDB" id="Q7UIJ3"/>
<feature type="domain" description="Flagellar hook-length control protein-like C-terminal" evidence="2">
    <location>
        <begin position="430"/>
        <end position="507"/>
    </location>
</feature>
<dbReference type="PATRIC" id="fig|243090.15.peg.6046"/>
<dbReference type="KEGG" id="rba:RB12495"/>
<keyword evidence="3" id="KW-0969">Cilium</keyword>
<dbReference type="OrthoDB" id="292717at2"/>
<feature type="region of interest" description="Disordered" evidence="1">
    <location>
        <begin position="1"/>
        <end position="40"/>
    </location>
</feature>
<feature type="compositionally biased region" description="Polar residues" evidence="1">
    <location>
        <begin position="254"/>
        <end position="268"/>
    </location>
</feature>
<sequence>MRSRYSHQDPDDHGGGTAMTTTKPVQSRTETTVSTSTTNKRAENAFAALGNSASARAAGLIEPTSGLGDPFAEIFARIATSETVSPSEPAPAPQESIATETDDRDESNDDDVEASDDSTPAAAVTTANPLVEETSETDSAEKTVATSNEEDESSERPEDVAWAQKTDSSEEGETIGTEQATGEAEALVDPNAEKDLEESATEGVLSEEVAVSVNSDPERRSSDQTSDASAEEATLKTDQVDASEDTTGKDHGTSETNESSLSDEQSNGQSSQDSRRTERRRYSREDGGNAQNAATASASAGSAEGGIEIDPSLTASGADSEVSETQLNQMAEQAAAKTSTPTSTVAPVTATTAAVATAARSAASGTSAISSSNSAASTTSSNNDPTNPINNATPSAEKAESKAKAGLQASGVDQTSAVARAKLVQRVSRGFQTLGPNGGHIRMRLSPVELGSVQLEVHIQENNLRGRMVTESEAASQLLREHLPQLRSQLESQGMRLESIEITTDPNGASEFDQTQNSLGDRDHADRDTRSDQERYRNRGNTSGSQPIDSKPDSPTISAATPASWMTPATGVDLQV</sequence>
<dbReference type="InterPro" id="IPR038610">
    <property type="entry name" value="FliK-like_C_sf"/>
</dbReference>
<dbReference type="InParanoid" id="Q7UIJ3"/>
<dbReference type="STRING" id="243090.RB12495"/>
<dbReference type="Proteomes" id="UP000001025">
    <property type="component" value="Chromosome"/>
</dbReference>
<feature type="compositionally biased region" description="Low complexity" evidence="1">
    <location>
        <begin position="334"/>
        <end position="396"/>
    </location>
</feature>
<organism evidence="3 4">
    <name type="scientific">Rhodopirellula baltica (strain DSM 10527 / NCIMB 13988 / SH1)</name>
    <dbReference type="NCBI Taxonomy" id="243090"/>
    <lineage>
        <taxon>Bacteria</taxon>
        <taxon>Pseudomonadati</taxon>
        <taxon>Planctomycetota</taxon>
        <taxon>Planctomycetia</taxon>
        <taxon>Pirellulales</taxon>
        <taxon>Pirellulaceae</taxon>
        <taxon>Rhodopirellula</taxon>
    </lineage>
</organism>
<dbReference type="Gene3D" id="3.30.750.140">
    <property type="match status" value="1"/>
</dbReference>
<feature type="compositionally biased region" description="Acidic residues" evidence="1">
    <location>
        <begin position="100"/>
        <end position="116"/>
    </location>
</feature>
<keyword evidence="3" id="KW-0282">Flagellum</keyword>
<feature type="compositionally biased region" description="Polar residues" evidence="1">
    <location>
        <begin position="313"/>
        <end position="331"/>
    </location>
</feature>
<dbReference type="InterPro" id="IPR021136">
    <property type="entry name" value="Flagellar_hook_control-like_C"/>
</dbReference>
<name>Q7UIJ3_RHOBA</name>
<evidence type="ECO:0000259" key="2">
    <source>
        <dbReference type="Pfam" id="PF02120"/>
    </source>
</evidence>
<evidence type="ECO:0000313" key="3">
    <source>
        <dbReference type="EMBL" id="CAD77621.1"/>
    </source>
</evidence>
<feature type="compositionally biased region" description="Low complexity" evidence="1">
    <location>
        <begin position="288"/>
        <end position="306"/>
    </location>
</feature>
<keyword evidence="3" id="KW-0966">Cell projection</keyword>